<keyword evidence="2" id="KW-1185">Reference proteome</keyword>
<evidence type="ECO:0000313" key="2">
    <source>
        <dbReference type="Proteomes" id="UP001482620"/>
    </source>
</evidence>
<name>A0ABV0UY19_9TELE</name>
<reference evidence="1 2" key="1">
    <citation type="submission" date="2021-06" db="EMBL/GenBank/DDBJ databases">
        <authorList>
            <person name="Palmer J.M."/>
        </authorList>
    </citation>
    <scope>NUCLEOTIDE SEQUENCE [LARGE SCALE GENOMIC DNA]</scope>
    <source>
        <strain evidence="2">if_2019</strain>
        <tissue evidence="1">Muscle</tissue>
    </source>
</reference>
<dbReference type="Proteomes" id="UP001482620">
    <property type="component" value="Unassembled WGS sequence"/>
</dbReference>
<comment type="caution">
    <text evidence="1">The sequence shown here is derived from an EMBL/GenBank/DDBJ whole genome shotgun (WGS) entry which is preliminary data.</text>
</comment>
<sequence length="139" mass="15440">MLPSLFFSPSHSLPLPFSSRSLSLSLSLAASPSPLLLSPVIIFLHHRQVSCCKTVALRAVCSHWRGFPARVIEVEVTVGNTIHHTPQTPPSPAATLSSFSHWINMSHLFFIQRVNSVNVFFQNYNPLILSLIQDLLLNV</sequence>
<evidence type="ECO:0000313" key="1">
    <source>
        <dbReference type="EMBL" id="MEQ2249432.1"/>
    </source>
</evidence>
<accession>A0ABV0UY19</accession>
<protein>
    <submittedName>
        <fullName evidence="1">Uncharacterized protein</fullName>
    </submittedName>
</protein>
<gene>
    <name evidence="1" type="ORF">ILYODFUR_029196</name>
</gene>
<proteinExistence type="predicted"/>
<dbReference type="EMBL" id="JAHRIQ010085216">
    <property type="protein sequence ID" value="MEQ2249432.1"/>
    <property type="molecule type" value="Genomic_DNA"/>
</dbReference>
<organism evidence="1 2">
    <name type="scientific">Ilyodon furcidens</name>
    <name type="common">goldbreast splitfin</name>
    <dbReference type="NCBI Taxonomy" id="33524"/>
    <lineage>
        <taxon>Eukaryota</taxon>
        <taxon>Metazoa</taxon>
        <taxon>Chordata</taxon>
        <taxon>Craniata</taxon>
        <taxon>Vertebrata</taxon>
        <taxon>Euteleostomi</taxon>
        <taxon>Actinopterygii</taxon>
        <taxon>Neopterygii</taxon>
        <taxon>Teleostei</taxon>
        <taxon>Neoteleostei</taxon>
        <taxon>Acanthomorphata</taxon>
        <taxon>Ovalentaria</taxon>
        <taxon>Atherinomorphae</taxon>
        <taxon>Cyprinodontiformes</taxon>
        <taxon>Goodeidae</taxon>
        <taxon>Ilyodon</taxon>
    </lineage>
</organism>